<feature type="domain" description="AMP-binding enzyme C-terminal" evidence="2">
    <location>
        <begin position="470"/>
        <end position="543"/>
    </location>
</feature>
<dbReference type="InterPro" id="IPR045851">
    <property type="entry name" value="AMP-bd_C_sf"/>
</dbReference>
<protein>
    <submittedName>
        <fullName evidence="3">Putative long-chain-fatty-acid-CoA ligase</fullName>
    </submittedName>
</protein>
<dbReference type="InterPro" id="IPR042099">
    <property type="entry name" value="ANL_N_sf"/>
</dbReference>
<dbReference type="InterPro" id="IPR000873">
    <property type="entry name" value="AMP-dep_synth/lig_dom"/>
</dbReference>
<dbReference type="Gene3D" id="3.30.300.30">
    <property type="match status" value="1"/>
</dbReference>
<dbReference type="AlphaFoldDB" id="A0A2V5GSQ3"/>
<evidence type="ECO:0000313" key="3">
    <source>
        <dbReference type="EMBL" id="PYI14309.1"/>
    </source>
</evidence>
<dbReference type="InterPro" id="IPR025110">
    <property type="entry name" value="AMP-bd_C"/>
</dbReference>
<dbReference type="Pfam" id="PF13193">
    <property type="entry name" value="AMP-binding_C"/>
    <property type="match status" value="1"/>
</dbReference>
<name>A0A2V5GSQ3_ASPV1</name>
<dbReference type="GO" id="GO:0006631">
    <property type="term" value="P:fatty acid metabolic process"/>
    <property type="evidence" value="ECO:0007669"/>
    <property type="project" value="TreeGrafter"/>
</dbReference>
<dbReference type="GO" id="GO:0031956">
    <property type="term" value="F:medium-chain fatty acid-CoA ligase activity"/>
    <property type="evidence" value="ECO:0007669"/>
    <property type="project" value="TreeGrafter"/>
</dbReference>
<dbReference type="Pfam" id="PF00501">
    <property type="entry name" value="AMP-binding"/>
    <property type="match status" value="1"/>
</dbReference>
<dbReference type="OMA" id="DTICCPW"/>
<dbReference type="EMBL" id="KZ825215">
    <property type="protein sequence ID" value="PYI14309.1"/>
    <property type="molecule type" value="Genomic_DNA"/>
</dbReference>
<gene>
    <name evidence="3" type="ORF">BO99DRAFT_450588</name>
</gene>
<keyword evidence="3" id="KW-0436">Ligase</keyword>
<sequence length="581" mass="63006">MTATAAPKSIVHGPSHPPLKLLTIGQLLSEQADRVSSREAVVAFQSGARLTYHDLDIRTQQIARALIANGVQRGDRIAVFLGNCEVYVEIFFAVARIGAVAVLLHGTYSPNEARNVLRTTECSTLFISSSLGNRGSRAFLDYLEESNQPLAIDVPSVKRIVLVHDDRPDGSYLTSWGSFLACGDAVSPSRLGQLEDEVGGDTVCSFLLTSGTTGVPKVAMLTHANIINNAFLAGNHMTLAEESIICNPLPLFHSRGLILGLMICVVYGACIVLPAPSFSASHTHDCLSAEKCTGMHGVPTMFAAVLRHRHLQPMKRPIRLRTGLIGGSAPSEALWLQIKGEFGLEGFTLGYGMTETSGGVFVSKPEIADATRMPRSLVILPHTSAKVVDSRGDIVTVGQRGELCVSGYLVQKGYFKNEEKTRAAMAHDENGTLWMRTGDETFFDCEGNCCVTGRIKDIIIRGGENLYPTEIEDRLSEHPSVQGACVVGLPDDYLGQVVAAFMQQEPGTERPSDEELAVWVRSTLSYHKAPTRVFWLGDDDLPRDFPLLGSGKIRKNVLEQFGCQKLRAETACKECIGCSDA</sequence>
<evidence type="ECO:0000259" key="2">
    <source>
        <dbReference type="Pfam" id="PF13193"/>
    </source>
</evidence>
<evidence type="ECO:0000259" key="1">
    <source>
        <dbReference type="Pfam" id="PF00501"/>
    </source>
</evidence>
<dbReference type="PANTHER" id="PTHR43201:SF6">
    <property type="entry name" value="ACYL COA SYNTHETASE (EUROFUNG)"/>
    <property type="match status" value="1"/>
</dbReference>
<dbReference type="Proteomes" id="UP000249829">
    <property type="component" value="Unassembled WGS sequence"/>
</dbReference>
<organism evidence="3 4">
    <name type="scientific">Aspergillus violaceofuscus (strain CBS 115571)</name>
    <dbReference type="NCBI Taxonomy" id="1450538"/>
    <lineage>
        <taxon>Eukaryota</taxon>
        <taxon>Fungi</taxon>
        <taxon>Dikarya</taxon>
        <taxon>Ascomycota</taxon>
        <taxon>Pezizomycotina</taxon>
        <taxon>Eurotiomycetes</taxon>
        <taxon>Eurotiomycetidae</taxon>
        <taxon>Eurotiales</taxon>
        <taxon>Aspergillaceae</taxon>
        <taxon>Aspergillus</taxon>
    </lineage>
</organism>
<dbReference type="STRING" id="1450538.A0A2V5GSQ3"/>
<dbReference type="PANTHER" id="PTHR43201">
    <property type="entry name" value="ACYL-COA SYNTHETASE"/>
    <property type="match status" value="1"/>
</dbReference>
<dbReference type="Gene3D" id="3.40.50.12780">
    <property type="entry name" value="N-terminal domain of ligase-like"/>
    <property type="match status" value="1"/>
</dbReference>
<keyword evidence="4" id="KW-1185">Reference proteome</keyword>
<feature type="domain" description="AMP-dependent synthetase/ligase" evidence="1">
    <location>
        <begin position="29"/>
        <end position="415"/>
    </location>
</feature>
<reference evidence="3 4" key="1">
    <citation type="submission" date="2018-02" db="EMBL/GenBank/DDBJ databases">
        <title>The genomes of Aspergillus section Nigri reveals drivers in fungal speciation.</title>
        <authorList>
            <consortium name="DOE Joint Genome Institute"/>
            <person name="Vesth T.C."/>
            <person name="Nybo J."/>
            <person name="Theobald S."/>
            <person name="Brandl J."/>
            <person name="Frisvad J.C."/>
            <person name="Nielsen K.F."/>
            <person name="Lyhne E.K."/>
            <person name="Kogle M.E."/>
            <person name="Kuo A."/>
            <person name="Riley R."/>
            <person name="Clum A."/>
            <person name="Nolan M."/>
            <person name="Lipzen A."/>
            <person name="Salamov A."/>
            <person name="Henrissat B."/>
            <person name="Wiebenga A."/>
            <person name="De vries R.P."/>
            <person name="Grigoriev I.V."/>
            <person name="Mortensen U.H."/>
            <person name="Andersen M.R."/>
            <person name="Baker S.E."/>
        </authorList>
    </citation>
    <scope>NUCLEOTIDE SEQUENCE [LARGE SCALE GENOMIC DNA]</scope>
    <source>
        <strain evidence="3 4">CBS 115571</strain>
    </source>
</reference>
<dbReference type="PROSITE" id="PS00455">
    <property type="entry name" value="AMP_BINDING"/>
    <property type="match status" value="1"/>
</dbReference>
<evidence type="ECO:0000313" key="4">
    <source>
        <dbReference type="Proteomes" id="UP000249829"/>
    </source>
</evidence>
<proteinExistence type="predicted"/>
<dbReference type="SUPFAM" id="SSF56801">
    <property type="entry name" value="Acetyl-CoA synthetase-like"/>
    <property type="match status" value="1"/>
</dbReference>
<accession>A0A2V5GSQ3</accession>
<dbReference type="InterPro" id="IPR020845">
    <property type="entry name" value="AMP-binding_CS"/>
</dbReference>